<evidence type="ECO:0000313" key="2">
    <source>
        <dbReference type="EMBL" id="EKF54428.1"/>
    </source>
</evidence>
<accession>K2P058</accession>
<proteinExistence type="predicted"/>
<feature type="transmembrane region" description="Helical" evidence="1">
    <location>
        <begin position="338"/>
        <end position="354"/>
    </location>
</feature>
<reference evidence="2 3" key="1">
    <citation type="journal article" date="2012" name="J. Bacteriol.">
        <title>Genome Sequence of Galbibacter marinum Type Strain ck-I2-15.</title>
        <authorList>
            <person name="Lai Q."/>
            <person name="Li C."/>
            <person name="Shao Z."/>
        </authorList>
    </citation>
    <scope>NUCLEOTIDE SEQUENCE [LARGE SCALE GENOMIC DNA]</scope>
    <source>
        <strain evidence="3">ck-I2-15</strain>
    </source>
</reference>
<feature type="transmembrane region" description="Helical" evidence="1">
    <location>
        <begin position="34"/>
        <end position="53"/>
    </location>
</feature>
<dbReference type="AlphaFoldDB" id="K2P058"/>
<dbReference type="STRING" id="555500.I215_12388"/>
<feature type="transmembrane region" description="Helical" evidence="1">
    <location>
        <begin position="394"/>
        <end position="410"/>
    </location>
</feature>
<feature type="transmembrane region" description="Helical" evidence="1">
    <location>
        <begin position="366"/>
        <end position="388"/>
    </location>
</feature>
<evidence type="ECO:0000313" key="3">
    <source>
        <dbReference type="Proteomes" id="UP000007364"/>
    </source>
</evidence>
<keyword evidence="3" id="KW-1185">Reference proteome</keyword>
<dbReference type="EMBL" id="AMSG01000021">
    <property type="protein sequence ID" value="EKF54428.1"/>
    <property type="molecule type" value="Genomic_DNA"/>
</dbReference>
<dbReference type="eggNOG" id="ENOG502ZSNF">
    <property type="taxonomic scope" value="Bacteria"/>
</dbReference>
<feature type="transmembrane region" description="Helical" evidence="1">
    <location>
        <begin position="9"/>
        <end position="28"/>
    </location>
</feature>
<keyword evidence="1" id="KW-0812">Transmembrane</keyword>
<feature type="transmembrane region" description="Helical" evidence="1">
    <location>
        <begin position="119"/>
        <end position="140"/>
    </location>
</feature>
<feature type="transmembrane region" description="Helical" evidence="1">
    <location>
        <begin position="258"/>
        <end position="276"/>
    </location>
</feature>
<keyword evidence="1" id="KW-1133">Transmembrane helix</keyword>
<evidence type="ECO:0008006" key="4">
    <source>
        <dbReference type="Google" id="ProtNLM"/>
    </source>
</evidence>
<protein>
    <recommendedName>
        <fullName evidence="4">Oligosaccharide repeat unit polymerase</fullName>
    </recommendedName>
</protein>
<organism evidence="2 3">
    <name type="scientific">Galbibacter marinus</name>
    <dbReference type="NCBI Taxonomy" id="555500"/>
    <lineage>
        <taxon>Bacteria</taxon>
        <taxon>Pseudomonadati</taxon>
        <taxon>Bacteroidota</taxon>
        <taxon>Flavobacteriia</taxon>
        <taxon>Flavobacteriales</taxon>
        <taxon>Flavobacteriaceae</taxon>
        <taxon>Galbibacter</taxon>
    </lineage>
</organism>
<feature type="transmembrane region" description="Helical" evidence="1">
    <location>
        <begin position="74"/>
        <end position="99"/>
    </location>
</feature>
<dbReference type="Proteomes" id="UP000007364">
    <property type="component" value="Unassembled WGS sequence"/>
</dbReference>
<name>K2P058_9FLAO</name>
<feature type="transmembrane region" description="Helical" evidence="1">
    <location>
        <begin position="147"/>
        <end position="165"/>
    </location>
</feature>
<comment type="caution">
    <text evidence="2">The sequence shown here is derived from an EMBL/GenBank/DDBJ whole genome shotgun (WGS) entry which is preliminary data.</text>
</comment>
<keyword evidence="1" id="KW-0472">Membrane</keyword>
<feature type="transmembrane region" description="Helical" evidence="1">
    <location>
        <begin position="297"/>
        <end position="318"/>
    </location>
</feature>
<gene>
    <name evidence="2" type="ORF">I215_12388</name>
</gene>
<feature type="transmembrane region" description="Helical" evidence="1">
    <location>
        <begin position="171"/>
        <end position="188"/>
    </location>
</feature>
<dbReference type="OrthoDB" id="7017941at2"/>
<feature type="transmembrane region" description="Helical" evidence="1">
    <location>
        <begin position="195"/>
        <end position="215"/>
    </location>
</feature>
<dbReference type="RefSeq" id="WP_008992316.1">
    <property type="nucleotide sequence ID" value="NZ_AMSG01000021.1"/>
</dbReference>
<evidence type="ECO:0000256" key="1">
    <source>
        <dbReference type="SAM" id="Phobius"/>
    </source>
</evidence>
<sequence length="415" mass="48480">MKVYSPRNAAIYGILIWILFYLISPISYSYPISSVSIILLLGSYLLFFLGYSIGSKVKHLRIISTNSRRNSIKLYYIFLGISVLSVLCLFIDSFVIRGININNGAFENREILENSTPSIIGIFGNIIKASVFLNFFLYFQHNFRKPYLLYANYALIMYFIFESFLTGSRSIPFFYVILIILILFHFKIIQLKIKYLFYLGILGILFFILLTETFISRTIEFTGTREQAIIFILKKGTYLDYTKIDESFLSFVISIDSYYLQSFFVGLASFYGYYLHSIVEFSYLIDHFDSPARLGSHTFFVIAKFFKIIFGGGYELTLNYVPRPGKYTTFFGDIFMDFKYYTPFFMMLFGYWQSRLYKSVIAKNNYTIIPLILFLCILNFIFPVFNLITGGKGIYLIIGLILLSYMYRFLTQIKS</sequence>